<dbReference type="AlphaFoldDB" id="A0ABD3HA17"/>
<dbReference type="PRINTS" id="PR00364">
    <property type="entry name" value="DISEASERSIST"/>
</dbReference>
<sequence>MLSMHNLTENLAQDLISCGNIGQRGLPVVMIGYDLGGLVIKALCVYLESEPVDKKRRRMFGRFLKNLKGIFYFSTPHLGAQNAEGSDFDGELAEYVKLFNAETAQMNGKFQKIRREKKWKTGGLGHLLEDREGPIHLSEATMRYDTDSFMMVQETWEAINKPNSPESSSFQFFLSCVVSFIEDHLDEESNVEYEKFITTNFGLRRSVDQVVSLFSSLEKAEGNVSGVVLHGTGGIGKSTLGDAVFLKLKNKFNPDCQCSVDREAIVNPTRPLSELQKSILEMSGSKPGTDRKSILRALKKCYSDANRRLLIFIDNIENANDLDDIFPHGEIDFPPGSYILVASRSLGMCTKLRALNVRKVCSYAVQELDELSAQKLFLRNALIEGIQQEEKWRDVRKVLDACSGLPLALKVTGAAVAGVHSSDWGDALERLKNCLPLGGTKEDNLWRSLEFSYNQLEKGLQRVFLDIVFCFSGSPWNELKVMYGRSLGILEQKALISKVKPLEYTPSLRFPTVKVHALFVALGEKEGKALGSHLKLNVKQDRDAGLGRGFSFLFDFLSSCACCLPVDSLSSYVHRPTVPPNGDDKELEGHCDVLVLDGNPSGLSYPETEDPSTHLKLTKGKAQFPASRLRKYARSLRILILRDVIVSGTLERDAGLESLECFICSNSNVPFREGDLTNMKKLKHLEITSAVDTNGTFKFPDGVRKVRLESKNLEYSMFGARRGSASMEEYGLMSVTGLLLVTPVKQFKSLKKVVLRDISGLENNLPDALFQMKSLQSLSIQYCEYVSWLPDFSMGSLEHLHLALPALRKLPDSLQTLRSLRSLTLENCCFLRQLPAGIGTPLTPQLQLIAINGCEYLRTLPSAFHKTQTMKESECNILELQLPKDWTCEASSLPMNLWHYYTRDELDSRLVEDALAATSMPPLFATSMPPLYASMNVNQGRPRGMAIIISMEDGRLGGDIDRRRFVDMAYYMKFRPFICDKQGTPVELLSVVLKPAIACSQLVRKPKVFLMDVGRVFEQEPVVPEPDQIMPEAEDCLLMYSCCPGETNLRRETGYEKGSLFADEVINGDLYHQPAISQD</sequence>
<organism evidence="2 3">
    <name type="scientific">Riccia sorocarpa</name>
    <dbReference type="NCBI Taxonomy" id="122646"/>
    <lineage>
        <taxon>Eukaryota</taxon>
        <taxon>Viridiplantae</taxon>
        <taxon>Streptophyta</taxon>
        <taxon>Embryophyta</taxon>
        <taxon>Marchantiophyta</taxon>
        <taxon>Marchantiopsida</taxon>
        <taxon>Marchantiidae</taxon>
        <taxon>Marchantiales</taxon>
        <taxon>Ricciaceae</taxon>
        <taxon>Riccia</taxon>
    </lineage>
</organism>
<dbReference type="Proteomes" id="UP001633002">
    <property type="component" value="Unassembled WGS sequence"/>
</dbReference>
<dbReference type="InterPro" id="IPR002182">
    <property type="entry name" value="NB-ARC"/>
</dbReference>
<dbReference type="InterPro" id="IPR027417">
    <property type="entry name" value="P-loop_NTPase"/>
</dbReference>
<dbReference type="Pfam" id="PF00931">
    <property type="entry name" value="NB-ARC"/>
    <property type="match status" value="1"/>
</dbReference>
<dbReference type="InterPro" id="IPR032675">
    <property type="entry name" value="LRR_dom_sf"/>
</dbReference>
<name>A0ABD3HA17_9MARC</name>
<evidence type="ECO:0000259" key="1">
    <source>
        <dbReference type="Pfam" id="PF00931"/>
    </source>
</evidence>
<dbReference type="Gene3D" id="3.80.10.10">
    <property type="entry name" value="Ribonuclease Inhibitor"/>
    <property type="match status" value="1"/>
</dbReference>
<dbReference type="Gene3D" id="1.10.8.430">
    <property type="entry name" value="Helical domain of apoptotic protease-activating factors"/>
    <property type="match status" value="1"/>
</dbReference>
<proteinExistence type="predicted"/>
<accession>A0ABD3HA17</accession>
<feature type="domain" description="NB-ARC" evidence="1">
    <location>
        <begin position="213"/>
        <end position="354"/>
    </location>
</feature>
<reference evidence="2 3" key="1">
    <citation type="submission" date="2024-09" db="EMBL/GenBank/DDBJ databases">
        <title>Chromosome-scale assembly of Riccia sorocarpa.</title>
        <authorList>
            <person name="Paukszto L."/>
        </authorList>
    </citation>
    <scope>NUCLEOTIDE SEQUENCE [LARGE SCALE GENOMIC DNA]</scope>
    <source>
        <strain evidence="2">LP-2024</strain>
        <tissue evidence="2">Aerial parts of the thallus</tissue>
    </source>
</reference>
<gene>
    <name evidence="2" type="ORF">R1sor_014661</name>
</gene>
<dbReference type="EMBL" id="JBJQOH010000004">
    <property type="protein sequence ID" value="KAL3688352.1"/>
    <property type="molecule type" value="Genomic_DNA"/>
</dbReference>
<dbReference type="SUPFAM" id="SSF52058">
    <property type="entry name" value="L domain-like"/>
    <property type="match status" value="1"/>
</dbReference>
<dbReference type="SUPFAM" id="SSF52540">
    <property type="entry name" value="P-loop containing nucleoside triphosphate hydrolases"/>
    <property type="match status" value="1"/>
</dbReference>
<keyword evidence="3" id="KW-1185">Reference proteome</keyword>
<evidence type="ECO:0000313" key="3">
    <source>
        <dbReference type="Proteomes" id="UP001633002"/>
    </source>
</evidence>
<dbReference type="SUPFAM" id="SSF52129">
    <property type="entry name" value="Caspase-like"/>
    <property type="match status" value="1"/>
</dbReference>
<comment type="caution">
    <text evidence="2">The sequence shown here is derived from an EMBL/GenBank/DDBJ whole genome shotgun (WGS) entry which is preliminary data.</text>
</comment>
<dbReference type="InterPro" id="IPR044974">
    <property type="entry name" value="Disease_R_plants"/>
</dbReference>
<dbReference type="PANTHER" id="PTHR11017">
    <property type="entry name" value="LEUCINE-RICH REPEAT-CONTAINING PROTEIN"/>
    <property type="match status" value="1"/>
</dbReference>
<dbReference type="InterPro" id="IPR029030">
    <property type="entry name" value="Caspase-like_dom_sf"/>
</dbReference>
<protein>
    <recommendedName>
        <fullName evidence="1">NB-ARC domain-containing protein</fullName>
    </recommendedName>
</protein>
<dbReference type="Gene3D" id="3.40.50.300">
    <property type="entry name" value="P-loop containing nucleotide triphosphate hydrolases"/>
    <property type="match status" value="1"/>
</dbReference>
<evidence type="ECO:0000313" key="2">
    <source>
        <dbReference type="EMBL" id="KAL3688352.1"/>
    </source>
</evidence>
<dbReference type="InterPro" id="IPR042197">
    <property type="entry name" value="Apaf_helical"/>
</dbReference>